<name>X1GLV6_9ZZZZ</name>
<protein>
    <submittedName>
        <fullName evidence="1">Uncharacterized protein</fullName>
    </submittedName>
</protein>
<gene>
    <name evidence="1" type="ORF">S03H2_36725</name>
</gene>
<reference evidence="1" key="1">
    <citation type="journal article" date="2014" name="Front. Microbiol.">
        <title>High frequency of phylogenetically diverse reductive dehalogenase-homologous genes in deep subseafloor sedimentary metagenomes.</title>
        <authorList>
            <person name="Kawai M."/>
            <person name="Futagami T."/>
            <person name="Toyoda A."/>
            <person name="Takaki Y."/>
            <person name="Nishi S."/>
            <person name="Hori S."/>
            <person name="Arai W."/>
            <person name="Tsubouchi T."/>
            <person name="Morono Y."/>
            <person name="Uchiyama I."/>
            <person name="Ito T."/>
            <person name="Fujiyama A."/>
            <person name="Inagaki F."/>
            <person name="Takami H."/>
        </authorList>
    </citation>
    <scope>NUCLEOTIDE SEQUENCE</scope>
    <source>
        <strain evidence="1">Expedition CK06-06</strain>
    </source>
</reference>
<accession>X1GLV6</accession>
<comment type="caution">
    <text evidence="1">The sequence shown here is derived from an EMBL/GenBank/DDBJ whole genome shotgun (WGS) entry which is preliminary data.</text>
</comment>
<dbReference type="AlphaFoldDB" id="X1GLV6"/>
<sequence length="157" mass="17725">MCVPEDFVGGGREIVSEKRCEEGYTVRIQTAIQSRNRLRLNASEIPENCTITGSVIRCGLENGKVMVVMAGSSGNTIIKFNGGENVSTRSELYHHNGQVYGVFGNETKLIVYLPEQLREIIRERTRARLNNTNITLNENGEYEYQAEKEARFLGLFF</sequence>
<dbReference type="EMBL" id="BARU01022556">
    <property type="protein sequence ID" value="GAH58177.1"/>
    <property type="molecule type" value="Genomic_DNA"/>
</dbReference>
<evidence type="ECO:0000313" key="1">
    <source>
        <dbReference type="EMBL" id="GAH58177.1"/>
    </source>
</evidence>
<organism evidence="1">
    <name type="scientific">marine sediment metagenome</name>
    <dbReference type="NCBI Taxonomy" id="412755"/>
    <lineage>
        <taxon>unclassified sequences</taxon>
        <taxon>metagenomes</taxon>
        <taxon>ecological metagenomes</taxon>
    </lineage>
</organism>
<proteinExistence type="predicted"/>